<comment type="caution">
    <text evidence="1">The sequence shown here is derived from an EMBL/GenBank/DDBJ whole genome shotgun (WGS) entry which is preliminary data.</text>
</comment>
<dbReference type="SUPFAM" id="SSF50800">
    <property type="entry name" value="PK beta-barrel domain-like"/>
    <property type="match status" value="1"/>
</dbReference>
<dbReference type="InterPro" id="IPR005303">
    <property type="entry name" value="MOCOS_middle"/>
</dbReference>
<dbReference type="EMBL" id="CAIIXF020000002">
    <property type="protein sequence ID" value="CAH1778003.1"/>
    <property type="molecule type" value="Genomic_DNA"/>
</dbReference>
<dbReference type="PROSITE" id="PS51340">
    <property type="entry name" value="MOSC"/>
    <property type="match status" value="1"/>
</dbReference>
<dbReference type="GO" id="GO:0003824">
    <property type="term" value="F:catalytic activity"/>
    <property type="evidence" value="ECO:0007669"/>
    <property type="project" value="InterPro"/>
</dbReference>
<dbReference type="OrthoDB" id="17255at2759"/>
<dbReference type="GO" id="GO:0030151">
    <property type="term" value="F:molybdenum ion binding"/>
    <property type="evidence" value="ECO:0007669"/>
    <property type="project" value="InterPro"/>
</dbReference>
<reference evidence="1" key="1">
    <citation type="submission" date="2022-03" db="EMBL/GenBank/DDBJ databases">
        <authorList>
            <person name="Martin C."/>
        </authorList>
    </citation>
    <scope>NUCLEOTIDE SEQUENCE</scope>
</reference>
<evidence type="ECO:0000313" key="1">
    <source>
        <dbReference type="EMBL" id="CAH1778003.1"/>
    </source>
</evidence>
<protein>
    <submittedName>
        <fullName evidence="1">Uncharacterized protein</fullName>
    </submittedName>
</protein>
<organism evidence="1 2">
    <name type="scientific">Owenia fusiformis</name>
    <name type="common">Polychaete worm</name>
    <dbReference type="NCBI Taxonomy" id="6347"/>
    <lineage>
        <taxon>Eukaryota</taxon>
        <taxon>Metazoa</taxon>
        <taxon>Spiralia</taxon>
        <taxon>Lophotrochozoa</taxon>
        <taxon>Annelida</taxon>
        <taxon>Polychaeta</taxon>
        <taxon>Sedentaria</taxon>
        <taxon>Canalipalpata</taxon>
        <taxon>Sabellida</taxon>
        <taxon>Oweniida</taxon>
        <taxon>Oweniidae</taxon>
        <taxon>Owenia</taxon>
    </lineage>
</organism>
<dbReference type="AlphaFoldDB" id="A0A8J1THR5"/>
<gene>
    <name evidence="1" type="ORF">OFUS_LOCUS4977</name>
</gene>
<name>A0A8J1THR5_OWEFU</name>
<proteinExistence type="predicted"/>
<dbReference type="PANTHER" id="PTHR14237:SF19">
    <property type="entry name" value="MITOCHONDRIAL AMIDOXIME REDUCING COMPONENT 1"/>
    <property type="match status" value="1"/>
</dbReference>
<dbReference type="GO" id="GO:0030170">
    <property type="term" value="F:pyridoxal phosphate binding"/>
    <property type="evidence" value="ECO:0007669"/>
    <property type="project" value="InterPro"/>
</dbReference>
<evidence type="ECO:0000313" key="2">
    <source>
        <dbReference type="Proteomes" id="UP000749559"/>
    </source>
</evidence>
<keyword evidence="2" id="KW-1185">Reference proteome</keyword>
<dbReference type="Proteomes" id="UP000749559">
    <property type="component" value="Unassembled WGS sequence"/>
</dbReference>
<sequence>MDVIEVSPKTALVSSLIFGGVIKYAALNWISSRRQMVLERVGKVSALYFYPVKSLNGLKVKEGFCSKTGLEVQGQIDRHWMIIDEKKVSLTQRTDPKMVLITPSFHDNSLHLDAPNMVTIKVSFDDVSKNSANPVECKCREVPMTGVDCGDEVAEWLTKVIGKANLRLVYSGPGLKKRDVLERAKNVTLAKSGNLVAYPDYTPYHLATDDSLADLNNKAQHPVAMDNFRANIIVKATDPFEEDYWREVRIGEATFQNVRLTTRCKLTQIDPKNGEPDNVTKDPINTLRKYRRFKELGDSPCFGINLTINQTGPIEVGDEVFATRHTLRACCES</sequence>
<dbReference type="SUPFAM" id="SSF141673">
    <property type="entry name" value="MOSC N-terminal domain-like"/>
    <property type="match status" value="1"/>
</dbReference>
<accession>A0A8J1THR5</accession>
<dbReference type="PANTHER" id="PTHR14237">
    <property type="entry name" value="MOLYBDOPTERIN COFACTOR SULFURASE MOSC"/>
    <property type="match status" value="1"/>
</dbReference>
<dbReference type="Pfam" id="PF03473">
    <property type="entry name" value="MOSC"/>
    <property type="match status" value="1"/>
</dbReference>
<dbReference type="InterPro" id="IPR011037">
    <property type="entry name" value="Pyrv_Knase-like_insert_dom_sf"/>
</dbReference>
<dbReference type="Pfam" id="PF03476">
    <property type="entry name" value="MOSC_N"/>
    <property type="match status" value="1"/>
</dbReference>
<dbReference type="InterPro" id="IPR005302">
    <property type="entry name" value="MoCF_Sase_C"/>
</dbReference>